<name>A0A0W8F2V2_9ZZZZ</name>
<dbReference type="AlphaFoldDB" id="A0A0W8F2V2"/>
<dbReference type="Pfam" id="PF13304">
    <property type="entry name" value="AAA_21"/>
    <property type="match status" value="1"/>
</dbReference>
<comment type="caution">
    <text evidence="3">The sequence shown here is derived from an EMBL/GenBank/DDBJ whole genome shotgun (WGS) entry which is preliminary data.</text>
</comment>
<dbReference type="PANTHER" id="PTHR40396:SF1">
    <property type="entry name" value="ATPASE AAA-TYPE CORE DOMAIN-CONTAINING PROTEIN"/>
    <property type="match status" value="1"/>
</dbReference>
<sequence length="417" mass="47304">MPIREIAVSNFKSFQELTFAPDTFTIIIGSNASGKSNLIQIFKFIRDIAKYGLNNAISLQGGVEYFRNTIIGPEKPFTFRILYVLEEMREDVIGVKDELPIVFQPYEILYEFALSFVDTGENYEICRDVLMISGTFSRPGVNGPDLLGMGTLTLSRIEGSVAYAVCPPDGLDLKAYELFPQYFQKREIPPRLLIMNLPVSVPGIPPLEWIFRGMKVYDFDPRLLKRAVPIMGKTELEKDGNNLAIVIKSILDDPVKKAEFFRLTREMLPFVEEIAVEKFMDMSLFLKLKEVYSTTKYLPASMVSDGTINIFALIIALYFEKRPVTIIEEPERNIHPFLISKLVEMLKDASSQKQIIVTTHNPEMVRQVAVDDILLISRDSQGFSRLSRPGTGKEIQAFLAQEIGIEDLFVQNLLGME</sequence>
<feature type="domain" description="Endonuclease GajA/Old nuclease/RecF-like AAA" evidence="1">
    <location>
        <begin position="1"/>
        <end position="47"/>
    </location>
</feature>
<dbReference type="InterPro" id="IPR003959">
    <property type="entry name" value="ATPase_AAA_core"/>
</dbReference>
<dbReference type="InterPro" id="IPR014555">
    <property type="entry name" value="RecF-like"/>
</dbReference>
<protein>
    <recommendedName>
        <fullName evidence="4">Atpase</fullName>
    </recommendedName>
</protein>
<dbReference type="Gene3D" id="3.40.50.300">
    <property type="entry name" value="P-loop containing nucleotide triphosphate hydrolases"/>
    <property type="match status" value="2"/>
</dbReference>
<evidence type="ECO:0000313" key="3">
    <source>
        <dbReference type="EMBL" id="KUG15211.1"/>
    </source>
</evidence>
<dbReference type="Pfam" id="PF13175">
    <property type="entry name" value="AAA_15"/>
    <property type="match status" value="1"/>
</dbReference>
<accession>A0A0W8F2V2</accession>
<dbReference type="EMBL" id="LNQE01001575">
    <property type="protein sequence ID" value="KUG15211.1"/>
    <property type="molecule type" value="Genomic_DNA"/>
</dbReference>
<dbReference type="GO" id="GO:0016887">
    <property type="term" value="F:ATP hydrolysis activity"/>
    <property type="evidence" value="ECO:0007669"/>
    <property type="project" value="InterPro"/>
</dbReference>
<dbReference type="InterPro" id="IPR027417">
    <property type="entry name" value="P-loop_NTPase"/>
</dbReference>
<dbReference type="SUPFAM" id="SSF52540">
    <property type="entry name" value="P-loop containing nucleoside triphosphate hydrolases"/>
    <property type="match status" value="1"/>
</dbReference>
<organism evidence="3">
    <name type="scientific">hydrocarbon metagenome</name>
    <dbReference type="NCBI Taxonomy" id="938273"/>
    <lineage>
        <taxon>unclassified sequences</taxon>
        <taxon>metagenomes</taxon>
        <taxon>ecological metagenomes</taxon>
    </lineage>
</organism>
<evidence type="ECO:0008006" key="4">
    <source>
        <dbReference type="Google" id="ProtNLM"/>
    </source>
</evidence>
<dbReference type="PANTHER" id="PTHR40396">
    <property type="entry name" value="ATPASE-LIKE PROTEIN"/>
    <property type="match status" value="1"/>
</dbReference>
<dbReference type="InterPro" id="IPR041685">
    <property type="entry name" value="AAA_GajA/Old/RecF-like"/>
</dbReference>
<evidence type="ECO:0000259" key="1">
    <source>
        <dbReference type="Pfam" id="PF13175"/>
    </source>
</evidence>
<gene>
    <name evidence="3" type="ORF">ASZ90_015130</name>
</gene>
<proteinExistence type="predicted"/>
<feature type="domain" description="ATPase AAA-type core" evidence="2">
    <location>
        <begin position="259"/>
        <end position="364"/>
    </location>
</feature>
<dbReference type="PIRSF" id="PIRSF029347">
    <property type="entry name" value="RecF"/>
    <property type="match status" value="1"/>
</dbReference>
<evidence type="ECO:0000259" key="2">
    <source>
        <dbReference type="Pfam" id="PF13304"/>
    </source>
</evidence>
<dbReference type="GO" id="GO:0005524">
    <property type="term" value="F:ATP binding"/>
    <property type="evidence" value="ECO:0007669"/>
    <property type="project" value="InterPro"/>
</dbReference>
<reference evidence="3" key="1">
    <citation type="journal article" date="2015" name="Proc. Natl. Acad. Sci. U.S.A.">
        <title>Networks of energetic and metabolic interactions define dynamics in microbial communities.</title>
        <authorList>
            <person name="Embree M."/>
            <person name="Liu J.K."/>
            <person name="Al-Bassam M.M."/>
            <person name="Zengler K."/>
        </authorList>
    </citation>
    <scope>NUCLEOTIDE SEQUENCE</scope>
</reference>